<accession>A0A2N0H6C7</accession>
<gene>
    <name evidence="4" type="ORF">B0I00_2094</name>
</gene>
<dbReference type="SUPFAM" id="SSF49899">
    <property type="entry name" value="Concanavalin A-like lectins/glucanases"/>
    <property type="match status" value="1"/>
</dbReference>
<proteinExistence type="inferred from homology"/>
<evidence type="ECO:0000313" key="4">
    <source>
        <dbReference type="EMBL" id="PKB14504.1"/>
    </source>
</evidence>
<evidence type="ECO:0000259" key="3">
    <source>
        <dbReference type="PROSITE" id="PS51762"/>
    </source>
</evidence>
<reference evidence="4 5" key="1">
    <citation type="submission" date="2017-11" db="EMBL/GenBank/DDBJ databases">
        <title>Genomic Encyclopedia of Type Strains, Phase III (KMG-III): the genomes of soil and plant-associated and newly described type strains.</title>
        <authorList>
            <person name="Whitman W."/>
        </authorList>
    </citation>
    <scope>NUCLEOTIDE SEQUENCE [LARGE SCALE GENOMIC DNA]</scope>
    <source>
        <strain evidence="4 5">CGMCC 1.12274</strain>
    </source>
</reference>
<evidence type="ECO:0000313" key="5">
    <source>
        <dbReference type="Proteomes" id="UP000232587"/>
    </source>
</evidence>
<dbReference type="RefSeq" id="WP_100867337.1">
    <property type="nucleotide sequence ID" value="NZ_PHUF01000004.1"/>
</dbReference>
<dbReference type="CDD" id="cd08023">
    <property type="entry name" value="GH16_laminarinase_like"/>
    <property type="match status" value="1"/>
</dbReference>
<comment type="similarity">
    <text evidence="1">Belongs to the glycosyl hydrolase 16 family.</text>
</comment>
<dbReference type="OrthoDB" id="9809583at2"/>
<comment type="caution">
    <text evidence="4">The sequence shown here is derived from an EMBL/GenBank/DDBJ whole genome shotgun (WGS) entry which is preliminary data.</text>
</comment>
<name>A0A2N0H6C7_9SPHN</name>
<feature type="domain" description="GH16" evidence="3">
    <location>
        <begin position="6"/>
        <end position="293"/>
    </location>
</feature>
<dbReference type="InterPro" id="IPR000757">
    <property type="entry name" value="Beta-glucanase-like"/>
</dbReference>
<dbReference type="AlphaFoldDB" id="A0A2N0H6C7"/>
<dbReference type="Proteomes" id="UP000232587">
    <property type="component" value="Unassembled WGS sequence"/>
</dbReference>
<dbReference type="GO" id="GO:0005975">
    <property type="term" value="P:carbohydrate metabolic process"/>
    <property type="evidence" value="ECO:0007669"/>
    <property type="project" value="InterPro"/>
</dbReference>
<dbReference type="Pfam" id="PF00722">
    <property type="entry name" value="Glyco_hydro_16"/>
    <property type="match status" value="1"/>
</dbReference>
<dbReference type="PROSITE" id="PS51762">
    <property type="entry name" value="GH16_2"/>
    <property type="match status" value="1"/>
</dbReference>
<feature type="chain" id="PRO_5014832354" evidence="2">
    <location>
        <begin position="18"/>
        <end position="308"/>
    </location>
</feature>
<keyword evidence="2" id="KW-0732">Signal</keyword>
<keyword evidence="5" id="KW-1185">Reference proteome</keyword>
<dbReference type="EMBL" id="PHUF01000004">
    <property type="protein sequence ID" value="PKB14504.1"/>
    <property type="molecule type" value="Genomic_DNA"/>
</dbReference>
<sequence>MSLAALALLAASPPASPWTLVFADEFTGPRIDRTVWTLADDCWGGGNDERQCYSPSKRNAAIVDGKLVITAQRGHFEGPALPLAMRDVASDPHRTVTRAFSSARLSTRGKAAWRYGKIEVRARLPQGQGTWPAIWMLPESDTYGPWAASGEIDILEAVNLGVPCASCPGGRESTILGTLHFGGKWPANTHKGEEVPYPPVLDGGFHTYSIEWDADAIVWRVDGRRFATRLASEWSTAGSPRKGAPFDRPFHLILNLAIGGRLAEQRGLRGISTDGFPKRMEVDWVRVWQCAADRDTGRACTSAGKGTD</sequence>
<organism evidence="4 5">
    <name type="scientific">Novosphingobium kunmingense</name>
    <dbReference type="NCBI Taxonomy" id="1211806"/>
    <lineage>
        <taxon>Bacteria</taxon>
        <taxon>Pseudomonadati</taxon>
        <taxon>Pseudomonadota</taxon>
        <taxon>Alphaproteobacteria</taxon>
        <taxon>Sphingomonadales</taxon>
        <taxon>Sphingomonadaceae</taxon>
        <taxon>Novosphingobium</taxon>
    </lineage>
</organism>
<dbReference type="PANTHER" id="PTHR10963:SF55">
    <property type="entry name" value="GLYCOSIDE HYDROLASE FAMILY 16 PROTEIN"/>
    <property type="match status" value="1"/>
</dbReference>
<dbReference type="PANTHER" id="PTHR10963">
    <property type="entry name" value="GLYCOSYL HYDROLASE-RELATED"/>
    <property type="match status" value="1"/>
</dbReference>
<dbReference type="GO" id="GO:0004553">
    <property type="term" value="F:hydrolase activity, hydrolyzing O-glycosyl compounds"/>
    <property type="evidence" value="ECO:0007669"/>
    <property type="project" value="InterPro"/>
</dbReference>
<dbReference type="InterPro" id="IPR013320">
    <property type="entry name" value="ConA-like_dom_sf"/>
</dbReference>
<evidence type="ECO:0000256" key="2">
    <source>
        <dbReference type="SAM" id="SignalP"/>
    </source>
</evidence>
<dbReference type="InterPro" id="IPR050546">
    <property type="entry name" value="Glycosyl_Hydrlase_16"/>
</dbReference>
<evidence type="ECO:0000256" key="1">
    <source>
        <dbReference type="ARBA" id="ARBA00006865"/>
    </source>
</evidence>
<feature type="signal peptide" evidence="2">
    <location>
        <begin position="1"/>
        <end position="17"/>
    </location>
</feature>
<protein>
    <submittedName>
        <fullName evidence="4">Beta-glucanase (GH16 family)</fullName>
    </submittedName>
</protein>
<dbReference type="Gene3D" id="2.60.120.200">
    <property type="match status" value="1"/>
</dbReference>